<dbReference type="KEGG" id="fsm:CCS41_12150"/>
<dbReference type="InterPro" id="IPR050961">
    <property type="entry name" value="BolA/IbaG_stress_morph_reg"/>
</dbReference>
<dbReference type="STRING" id="1878942.GCA_900128755_00139"/>
<comment type="similarity">
    <text evidence="1 2">Belongs to the BolA/IbaG family.</text>
</comment>
<keyword evidence="4" id="KW-1185">Reference proteome</keyword>
<dbReference type="InterPro" id="IPR002634">
    <property type="entry name" value="BolA"/>
</dbReference>
<dbReference type="PIRSF" id="PIRSF003113">
    <property type="entry name" value="BolA"/>
    <property type="match status" value="1"/>
</dbReference>
<dbReference type="PANTHER" id="PTHR46229">
    <property type="entry name" value="BOLA TRANSCRIPTION REGULATOR"/>
    <property type="match status" value="1"/>
</dbReference>
<dbReference type="InterPro" id="IPR036065">
    <property type="entry name" value="BolA-like_sf"/>
</dbReference>
<dbReference type="SUPFAM" id="SSF82657">
    <property type="entry name" value="BolA-like"/>
    <property type="match status" value="1"/>
</dbReference>
<evidence type="ECO:0000313" key="4">
    <source>
        <dbReference type="Proteomes" id="UP000261875"/>
    </source>
</evidence>
<evidence type="ECO:0000256" key="1">
    <source>
        <dbReference type="ARBA" id="ARBA00005578"/>
    </source>
</evidence>
<reference evidence="3 4" key="1">
    <citation type="submission" date="2017-05" db="EMBL/GenBank/DDBJ databases">
        <title>Genome sequence of Candidatus Fukatsuia symbiotica and Candidatus Hamiltonella defensa from Acyrthosiphon pisum strain 5D.</title>
        <authorList>
            <person name="Patel V.A."/>
            <person name="Chevignon G."/>
            <person name="Russell J.A."/>
            <person name="Oliver K.M."/>
        </authorList>
    </citation>
    <scope>NUCLEOTIDE SEQUENCE [LARGE SCALE GENOMIC DNA]</scope>
    <source>
        <strain evidence="3 4">5D</strain>
    </source>
</reference>
<dbReference type="PANTHER" id="PTHR46229:SF4">
    <property type="entry name" value="ACID STRESS PROTEIN IBAG"/>
    <property type="match status" value="1"/>
</dbReference>
<name>A0A2U8I7A8_9GAMM</name>
<protein>
    <submittedName>
        <fullName evidence="3">Cell division protein BolA</fullName>
    </submittedName>
</protein>
<proteinExistence type="inferred from homology"/>
<keyword evidence="3" id="KW-0132">Cell division</keyword>
<keyword evidence="3" id="KW-0131">Cell cycle</keyword>
<dbReference type="EMBL" id="CP021659">
    <property type="protein sequence ID" value="AWK15052.1"/>
    <property type="molecule type" value="Genomic_DNA"/>
</dbReference>
<dbReference type="Pfam" id="PF01722">
    <property type="entry name" value="BolA"/>
    <property type="match status" value="1"/>
</dbReference>
<evidence type="ECO:0000313" key="3">
    <source>
        <dbReference type="EMBL" id="AWK15052.1"/>
    </source>
</evidence>
<sequence>MNVIDTTEIKNVLTRGLSLQEAHVSAQGSHFEVIVVGDLFATMKTIQRHRAVYTQLNEYIVNGSIHALSIKAYTPEEWKRNRKLHGF</sequence>
<evidence type="ECO:0000256" key="2">
    <source>
        <dbReference type="RuleBase" id="RU003860"/>
    </source>
</evidence>
<organism evidence="3 4">
    <name type="scientific">Candidatus Fukatsuia symbiotica</name>
    <dbReference type="NCBI Taxonomy" id="1878942"/>
    <lineage>
        <taxon>Bacteria</taxon>
        <taxon>Pseudomonadati</taxon>
        <taxon>Pseudomonadota</taxon>
        <taxon>Gammaproteobacteria</taxon>
        <taxon>Enterobacterales</taxon>
        <taxon>Yersiniaceae</taxon>
        <taxon>Candidatus Fukatsuia</taxon>
    </lineage>
</organism>
<gene>
    <name evidence="3" type="ORF">CCS41_12150</name>
</gene>
<dbReference type="OrthoDB" id="9812890at2"/>
<accession>A0A2U8I7A8</accession>
<dbReference type="Gene3D" id="3.30.300.90">
    <property type="entry name" value="BolA-like"/>
    <property type="match status" value="1"/>
</dbReference>
<dbReference type="Proteomes" id="UP000261875">
    <property type="component" value="Chromosome"/>
</dbReference>
<dbReference type="AlphaFoldDB" id="A0A2U8I7A8"/>
<dbReference type="GO" id="GO:0051301">
    <property type="term" value="P:cell division"/>
    <property type="evidence" value="ECO:0007669"/>
    <property type="project" value="UniProtKB-KW"/>
</dbReference>